<accession>A0ABR9RPK5</accession>
<protein>
    <submittedName>
        <fullName evidence="7">Tryptophan-rich sensory protein</fullName>
    </submittedName>
</protein>
<name>A0ABR9RPK5_9ACTN</name>
<keyword evidence="3 6" id="KW-0812">Transmembrane</keyword>
<comment type="subcellular location">
    <subcellularLocation>
        <location evidence="1">Membrane</location>
        <topology evidence="1">Multi-pass membrane protein</topology>
    </subcellularLocation>
</comment>
<keyword evidence="4 6" id="KW-1133">Transmembrane helix</keyword>
<dbReference type="PANTHER" id="PTHR10057:SF0">
    <property type="entry name" value="TRANSLOCATOR PROTEIN"/>
    <property type="match status" value="1"/>
</dbReference>
<keyword evidence="8" id="KW-1185">Reference proteome</keyword>
<evidence type="ECO:0000256" key="1">
    <source>
        <dbReference type="ARBA" id="ARBA00004141"/>
    </source>
</evidence>
<evidence type="ECO:0000256" key="6">
    <source>
        <dbReference type="SAM" id="Phobius"/>
    </source>
</evidence>
<organism evidence="7 8">
    <name type="scientific">Nocardioides malaquae</name>
    <dbReference type="NCBI Taxonomy" id="2773426"/>
    <lineage>
        <taxon>Bacteria</taxon>
        <taxon>Bacillati</taxon>
        <taxon>Actinomycetota</taxon>
        <taxon>Actinomycetes</taxon>
        <taxon>Propionibacteriales</taxon>
        <taxon>Nocardioidaceae</taxon>
        <taxon>Nocardioides</taxon>
    </lineage>
</organism>
<feature type="transmembrane region" description="Helical" evidence="6">
    <location>
        <begin position="49"/>
        <end position="70"/>
    </location>
</feature>
<dbReference type="PANTHER" id="PTHR10057">
    <property type="entry name" value="PERIPHERAL-TYPE BENZODIAZEPINE RECEPTOR"/>
    <property type="match status" value="1"/>
</dbReference>
<comment type="similarity">
    <text evidence="2">Belongs to the TspO/BZRP family.</text>
</comment>
<dbReference type="InterPro" id="IPR038330">
    <property type="entry name" value="TspO/MBR-related_sf"/>
</dbReference>
<evidence type="ECO:0000256" key="4">
    <source>
        <dbReference type="ARBA" id="ARBA00022989"/>
    </source>
</evidence>
<evidence type="ECO:0000256" key="2">
    <source>
        <dbReference type="ARBA" id="ARBA00007524"/>
    </source>
</evidence>
<sequence>MEPREIVSSVGLPLGAAALGSVATASGTRSLWYERLEKPAFQPPPIVFPVAWTVLYTHIGIASGIAQAHLDEEAAAAYRRKLMVNMALNAGWSWSFFQARQLGGSVVVAGALAASSIDLARTAGRAHRAAGGFLVPYAAWTTFATVLTAAIWRKSTRRD</sequence>
<evidence type="ECO:0000313" key="8">
    <source>
        <dbReference type="Proteomes" id="UP000756387"/>
    </source>
</evidence>
<proteinExistence type="inferred from homology"/>
<comment type="caution">
    <text evidence="7">The sequence shown here is derived from an EMBL/GenBank/DDBJ whole genome shotgun (WGS) entry which is preliminary data.</text>
</comment>
<reference evidence="7 8" key="1">
    <citation type="submission" date="2020-10" db="EMBL/GenBank/DDBJ databases">
        <title>Nocardioides sp. isolated from sludge.</title>
        <authorList>
            <person name="Zhang X."/>
        </authorList>
    </citation>
    <scope>NUCLEOTIDE SEQUENCE [LARGE SCALE GENOMIC DNA]</scope>
    <source>
        <strain evidence="7 8">Y6</strain>
    </source>
</reference>
<dbReference type="CDD" id="cd15904">
    <property type="entry name" value="TSPO_MBR"/>
    <property type="match status" value="1"/>
</dbReference>
<gene>
    <name evidence="7" type="ORF">IEQ44_02395</name>
</gene>
<evidence type="ECO:0000313" key="7">
    <source>
        <dbReference type="EMBL" id="MBE7323503.1"/>
    </source>
</evidence>
<dbReference type="RefSeq" id="WP_193636836.1">
    <property type="nucleotide sequence ID" value="NZ_JADCSA010000002.1"/>
</dbReference>
<dbReference type="Proteomes" id="UP000756387">
    <property type="component" value="Unassembled WGS sequence"/>
</dbReference>
<evidence type="ECO:0000256" key="3">
    <source>
        <dbReference type="ARBA" id="ARBA00022692"/>
    </source>
</evidence>
<dbReference type="Pfam" id="PF03073">
    <property type="entry name" value="TspO_MBR"/>
    <property type="match status" value="1"/>
</dbReference>
<dbReference type="EMBL" id="JADCSA010000002">
    <property type="protein sequence ID" value="MBE7323503.1"/>
    <property type="molecule type" value="Genomic_DNA"/>
</dbReference>
<evidence type="ECO:0000256" key="5">
    <source>
        <dbReference type="ARBA" id="ARBA00023136"/>
    </source>
</evidence>
<dbReference type="Gene3D" id="1.20.1260.100">
    <property type="entry name" value="TspO/MBR protein"/>
    <property type="match status" value="1"/>
</dbReference>
<keyword evidence="5 6" id="KW-0472">Membrane</keyword>
<dbReference type="PIRSF" id="PIRSF005859">
    <property type="entry name" value="PBR"/>
    <property type="match status" value="1"/>
</dbReference>
<feature type="transmembrane region" description="Helical" evidence="6">
    <location>
        <begin position="134"/>
        <end position="152"/>
    </location>
</feature>
<dbReference type="InterPro" id="IPR004307">
    <property type="entry name" value="TspO_MBR"/>
</dbReference>